<reference evidence="4 5" key="1">
    <citation type="submission" date="2018-11" db="EMBL/GenBank/DDBJ databases">
        <authorList>
            <person name="Kleinhagauer T."/>
            <person name="Glaeser S.P."/>
            <person name="Spergser J."/>
            <person name="Ruckert C."/>
            <person name="Kaempfer P."/>
            <person name="Busse H.-J."/>
        </authorList>
    </citation>
    <scope>NUCLEOTIDE SEQUENCE [LARGE SCALE GENOMIC DNA]</scope>
    <source>
        <strain evidence="4 5">812CH</strain>
    </source>
</reference>
<dbReference type="Proteomes" id="UP000271426">
    <property type="component" value="Chromosome"/>
</dbReference>
<evidence type="ECO:0000259" key="3">
    <source>
        <dbReference type="Pfam" id="PF11181"/>
    </source>
</evidence>
<dbReference type="Pfam" id="PF11181">
    <property type="entry name" value="YflT"/>
    <property type="match status" value="1"/>
</dbReference>
<evidence type="ECO:0000256" key="1">
    <source>
        <dbReference type="SAM" id="MobiDB-lite"/>
    </source>
</evidence>
<organism evidence="4 5">
    <name type="scientific">Corynebacterium pseudopelargi</name>
    <dbReference type="NCBI Taxonomy" id="2080757"/>
    <lineage>
        <taxon>Bacteria</taxon>
        <taxon>Bacillati</taxon>
        <taxon>Actinomycetota</taxon>
        <taxon>Actinomycetes</taxon>
        <taxon>Mycobacteriales</taxon>
        <taxon>Corynebacteriaceae</taxon>
        <taxon>Corynebacterium</taxon>
    </lineage>
</organism>
<dbReference type="InterPro" id="IPR025889">
    <property type="entry name" value="GSP17M-like_dom"/>
</dbReference>
<accession>A0A3G6IUT3</accession>
<feature type="region of interest" description="Disordered" evidence="1">
    <location>
        <begin position="1"/>
        <end position="20"/>
    </location>
</feature>
<dbReference type="EMBL" id="CP033898">
    <property type="protein sequence ID" value="AZA09535.1"/>
    <property type="molecule type" value="Genomic_DNA"/>
</dbReference>
<evidence type="ECO:0000313" key="4">
    <source>
        <dbReference type="EMBL" id="AZA09535.1"/>
    </source>
</evidence>
<feature type="compositionally biased region" description="Basic and acidic residues" evidence="1">
    <location>
        <begin position="169"/>
        <end position="184"/>
    </location>
</feature>
<proteinExistence type="predicted"/>
<feature type="transmembrane region" description="Helical" evidence="2">
    <location>
        <begin position="96"/>
        <end position="121"/>
    </location>
</feature>
<feature type="domain" description="General stress protein 17M-like" evidence="3">
    <location>
        <begin position="22"/>
        <end position="93"/>
    </location>
</feature>
<protein>
    <recommendedName>
        <fullName evidence="3">General stress protein 17M-like domain-containing protein</fullName>
    </recommendedName>
</protein>
<dbReference type="RefSeq" id="WP_245990412.1">
    <property type="nucleotide sequence ID" value="NZ_CP033898.1"/>
</dbReference>
<dbReference type="AlphaFoldDB" id="A0A3G6IUT3"/>
<gene>
    <name evidence="4" type="ORF">CPPEL_07125</name>
</gene>
<evidence type="ECO:0000313" key="5">
    <source>
        <dbReference type="Proteomes" id="UP000271426"/>
    </source>
</evidence>
<keyword evidence="2" id="KW-1133">Transmembrane helix</keyword>
<name>A0A3G6IUT3_9CORY</name>
<keyword evidence="5" id="KW-1185">Reference proteome</keyword>
<feature type="region of interest" description="Disordered" evidence="1">
    <location>
        <begin position="159"/>
        <end position="184"/>
    </location>
</feature>
<keyword evidence="2" id="KW-0812">Transmembrane</keyword>
<dbReference type="KEGG" id="cpso:CPPEL_07125"/>
<evidence type="ECO:0000256" key="2">
    <source>
        <dbReference type="SAM" id="Phobius"/>
    </source>
</evidence>
<sequence>MTLPQQQRGFQRDPQRPEGWPVGSFETYAEAQEAVDMLSDRNFAVEELTIVGVDLMQVEKVIGKLSWGRVLLSGAASGAWLGLFFGLLLGLMSTDWLSAIFTGIFMGIIFGLVLTAVPYAASRGKRDFASSTQIVAGRYDVLCSPAKAPEARDRIAEFLRSGGRKHHAGTTEHQRRARPESEQG</sequence>
<feature type="transmembrane region" description="Helical" evidence="2">
    <location>
        <begin position="70"/>
        <end position="90"/>
    </location>
</feature>
<keyword evidence="2" id="KW-0472">Membrane</keyword>